<dbReference type="PANTHER" id="PTHR47396">
    <property type="entry name" value="TYPE I RESTRICTION ENZYME ECOKI R PROTEIN"/>
    <property type="match status" value="1"/>
</dbReference>
<feature type="domain" description="Helicase C-terminal" evidence="2">
    <location>
        <begin position="263"/>
        <end position="402"/>
    </location>
</feature>
<dbReference type="InterPro" id="IPR011332">
    <property type="entry name" value="Ribosomal_zn-bd"/>
</dbReference>
<accession>A0AAD1CEJ5</accession>
<dbReference type="GO" id="GO:0005829">
    <property type="term" value="C:cytosol"/>
    <property type="evidence" value="ECO:0007669"/>
    <property type="project" value="TreeGrafter"/>
</dbReference>
<dbReference type="InterPro" id="IPR014001">
    <property type="entry name" value="Helicase_ATP-bd"/>
</dbReference>
<dbReference type="AlphaFoldDB" id="A0AAD1CEJ5"/>
<organism evidence="3 4">
    <name type="scientific">Photobacterium damsela subsp. piscicida</name>
    <name type="common">Pasteurella piscicida</name>
    <dbReference type="NCBI Taxonomy" id="38294"/>
    <lineage>
        <taxon>Bacteria</taxon>
        <taxon>Pseudomonadati</taxon>
        <taxon>Pseudomonadota</taxon>
        <taxon>Gammaproteobacteria</taxon>
        <taxon>Vibrionales</taxon>
        <taxon>Vibrionaceae</taxon>
        <taxon>Photobacterium</taxon>
    </lineage>
</organism>
<dbReference type="InterPro" id="IPR050742">
    <property type="entry name" value="Helicase_Restrict-Modif_Enz"/>
</dbReference>
<dbReference type="Pfam" id="PF04851">
    <property type="entry name" value="ResIII"/>
    <property type="match status" value="1"/>
</dbReference>
<evidence type="ECO:0000313" key="4">
    <source>
        <dbReference type="Proteomes" id="UP000218676"/>
    </source>
</evidence>
<dbReference type="Proteomes" id="UP000218676">
    <property type="component" value="Chromosome 1"/>
</dbReference>
<dbReference type="SMART" id="SM00487">
    <property type="entry name" value="DEXDc"/>
    <property type="match status" value="1"/>
</dbReference>
<dbReference type="PANTHER" id="PTHR47396:SF1">
    <property type="entry name" value="ATP-DEPENDENT HELICASE IRC3-RELATED"/>
    <property type="match status" value="1"/>
</dbReference>
<dbReference type="InterPro" id="IPR001650">
    <property type="entry name" value="Helicase_C-like"/>
</dbReference>
<feature type="domain" description="Helicase ATP-binding" evidence="1">
    <location>
        <begin position="40"/>
        <end position="193"/>
    </location>
</feature>
<dbReference type="Pfam" id="PF00271">
    <property type="entry name" value="Helicase_C"/>
    <property type="match status" value="1"/>
</dbReference>
<proteinExistence type="predicted"/>
<dbReference type="GO" id="GO:0006412">
    <property type="term" value="P:translation"/>
    <property type="evidence" value="ECO:0007669"/>
    <property type="project" value="InterPro"/>
</dbReference>
<dbReference type="InterPro" id="IPR006935">
    <property type="entry name" value="Helicase/UvrB_N"/>
</dbReference>
<protein>
    <submittedName>
        <fullName evidence="3">Type I restriction enzyme EcoKI subunit R</fullName>
    </submittedName>
</protein>
<dbReference type="Gene3D" id="3.40.50.300">
    <property type="entry name" value="P-loop containing nucleotide triphosphate hydrolases"/>
    <property type="match status" value="2"/>
</dbReference>
<reference evidence="4" key="1">
    <citation type="submission" date="2017-05" db="EMBL/GenBank/DDBJ databases">
        <title>Whole genome sequence of fish pathogenic bacteria, Photobacterium damselae subsp. piscicida, strain 91-197, isolated from hybrid striped bass (Morone sp.) in USA.</title>
        <authorList>
            <person name="Teru Y."/>
            <person name="Hikima J."/>
            <person name="Kono T."/>
            <person name="Sakai M."/>
            <person name="Takano T."/>
            <person name="Hawke J.P."/>
            <person name="Takeyama H."/>
            <person name="Aoki T."/>
        </authorList>
    </citation>
    <scope>NUCLEOTIDE SEQUENCE [LARGE SCALE GENOMIC DNA]</scope>
    <source>
        <strain evidence="4">91-197</strain>
    </source>
</reference>
<dbReference type="GO" id="GO:0016787">
    <property type="term" value="F:hydrolase activity"/>
    <property type="evidence" value="ECO:0007669"/>
    <property type="project" value="InterPro"/>
</dbReference>
<name>A0AAD1CEJ5_PHODP</name>
<evidence type="ECO:0000259" key="2">
    <source>
        <dbReference type="PROSITE" id="PS51194"/>
    </source>
</evidence>
<dbReference type="SMART" id="SM00490">
    <property type="entry name" value="HELICc"/>
    <property type="match status" value="1"/>
</dbReference>
<dbReference type="FunFam" id="3.40.50.300:FF:000794">
    <property type="entry name" value="ATP-dependent RNA helicase"/>
    <property type="match status" value="1"/>
</dbReference>
<dbReference type="SUPFAM" id="SSF52540">
    <property type="entry name" value="P-loop containing nucleoside triphosphate hydrolases"/>
    <property type="match status" value="1"/>
</dbReference>
<gene>
    <name evidence="3" type="ORF">PDPUS_1_01697</name>
</gene>
<dbReference type="EMBL" id="AP018045">
    <property type="protein sequence ID" value="BAX53071.1"/>
    <property type="molecule type" value="Genomic_DNA"/>
</dbReference>
<dbReference type="SUPFAM" id="SSF57829">
    <property type="entry name" value="Zn-binding ribosomal proteins"/>
    <property type="match status" value="1"/>
</dbReference>
<dbReference type="GO" id="GO:0005524">
    <property type="term" value="F:ATP binding"/>
    <property type="evidence" value="ECO:0007669"/>
    <property type="project" value="InterPro"/>
</dbReference>
<dbReference type="GO" id="GO:0003677">
    <property type="term" value="F:DNA binding"/>
    <property type="evidence" value="ECO:0007669"/>
    <property type="project" value="InterPro"/>
</dbReference>
<evidence type="ECO:0000313" key="3">
    <source>
        <dbReference type="EMBL" id="BAX53071.1"/>
    </source>
</evidence>
<dbReference type="InterPro" id="IPR027417">
    <property type="entry name" value="P-loop_NTPase"/>
</dbReference>
<dbReference type="PROSITE" id="PS51192">
    <property type="entry name" value="HELICASE_ATP_BIND_1"/>
    <property type="match status" value="1"/>
</dbReference>
<evidence type="ECO:0000259" key="1">
    <source>
        <dbReference type="PROSITE" id="PS51192"/>
    </source>
</evidence>
<sequence>MTIAGSTGYIYTIAVVILKSRILMYTLRPYQQDSVNATIHYFRKHNTPAVLVLPTGAGKSLVVAELARIARGRVLVLTHVKELVEQNHAKYESYGLKAAIFSAGLGRKETDQQVVFASVQSMANGLDKFTEQFSLLVIDECHRVPDDENSAYRKVIKHVQEVNPNIKILGLTATPYRLGMGWIYKYHTRGQVKTEQERFFRDCIFELPIRYLLDEGFLTEPKMMDMAVIGYDFSSITPSATGHYQTADLDDVIEKSARATPIIIEQVIDYAKDRKGVMIFASTVTHAQEIMGYLAAENAALVVGDTPIEERDRIINDFKDQKIKYLVNVSVLTTGFDAPHVDLIAILRPTESISLYQQIVGRGLRLSEGKKDCLVLEYAGNCYDLYQPEVGDPKPNSDSEVIMVPCPACGFNNSFWGKLDPAGFLIEHYGRRCQGYFEDDETGEREECGYRFRAKYCEECGADNDIAARRCHLCNAVMVDPDKKLREALKLKDAMIMKIDDMRLEAGKNQYGKPQLKVIYESDEGSEISEVWTLSNKTQKQEFLKKFINPHLVDRHRPFLDTAPTKVANNEHRLRPPEIIIARKSGRFWAIRDKLFDIDQYQK</sequence>
<dbReference type="PROSITE" id="PS51194">
    <property type="entry name" value="HELICASE_CTER"/>
    <property type="match status" value="1"/>
</dbReference>